<accession>S5MQ10</accession>
<evidence type="ECO:0000256" key="1">
    <source>
        <dbReference type="ARBA" id="ARBA00004182"/>
    </source>
</evidence>
<dbReference type="GO" id="GO:0055036">
    <property type="term" value="C:virion membrane"/>
    <property type="evidence" value="ECO:0007669"/>
    <property type="project" value="UniProtKB-SubCell"/>
</dbReference>
<keyword evidence="9" id="KW-0325">Glycoprotein</keyword>
<sequence length="355" mass="39340">MNFFTNLRRVNKIYPSPNQFTQLDNINLITTSPAGFNNVFRAPSTLYVGNGRYLPGYNVGNNQFVSVADVNRVMRNNDVGGIRTIFTNANNTQIDALGELRRMDNIPDANIHNNLMRRNAVKQNHPYTNTRTPEGIQNVLDRNPNLNARLTNMKTAGVAVLLGAGVYLIFTAATLVQDIIAALNRVGGSYFIQGKNGGAEYDTCLLVNRTCRMENPNNTDINFCLNDPLINNSDELRQICQGFDYEREQTVCRASDPNADPNSPQYVDISELGTGQTITCIEPYNMGDLIGDLGLDNLLGDDGLFAKSSNKSKSVSDKLLPFILLLGGLLLLIVFGFFIVRRLMNTTNVTISREK</sequence>
<evidence type="ECO:0000256" key="7">
    <source>
        <dbReference type="ARBA" id="ARBA00022989"/>
    </source>
</evidence>
<reference evidence="11 12" key="1">
    <citation type="journal article" date="2013" name="Virus Genes">
        <title>The genome of a baculovirus isolated from Hemileuca sp. encodes a serpin ortholog.</title>
        <authorList>
            <person name="Rohrmann G.F."/>
            <person name="Erlandson M.A."/>
            <person name="Theilmann D.A."/>
        </authorList>
    </citation>
    <scope>NUCLEOTIDE SEQUENCE [LARGE SCALE GENOMIC DNA]</scope>
</reference>
<organism evidence="11 12">
    <name type="scientific">Hemileuca sp. nucleopolyhedrovirus</name>
    <dbReference type="NCBI Taxonomy" id="1367203"/>
    <lineage>
        <taxon>Viruses</taxon>
        <taxon>Viruses incertae sedis</taxon>
        <taxon>Naldaviricetes</taxon>
        <taxon>Lefavirales</taxon>
        <taxon>Baculoviridae</taxon>
        <taxon>Alphabaculovirus</taxon>
        <taxon>Alphabaculovirus heleucae</taxon>
        <taxon>Hemileuca species nucleopolyhedrovirus</taxon>
    </lineage>
</organism>
<evidence type="ECO:0000256" key="5">
    <source>
        <dbReference type="ARBA" id="ARBA00022879"/>
    </source>
</evidence>
<dbReference type="GeneID" id="16489408"/>
<name>S5MQ10_9ABAC</name>
<keyword evidence="6" id="KW-0426">Late protein</keyword>
<feature type="transmembrane region" description="Helical" evidence="10">
    <location>
        <begin position="319"/>
        <end position="340"/>
    </location>
</feature>
<evidence type="ECO:0000313" key="12">
    <source>
        <dbReference type="Proteomes" id="UP000203768"/>
    </source>
</evidence>
<dbReference type="OrthoDB" id="8860at10239"/>
<dbReference type="GO" id="GO:0019031">
    <property type="term" value="C:viral envelope"/>
    <property type="evidence" value="ECO:0007669"/>
    <property type="project" value="UniProtKB-KW"/>
</dbReference>
<keyword evidence="4" id="KW-0946">Virion</keyword>
<evidence type="ECO:0000256" key="2">
    <source>
        <dbReference type="ARBA" id="ARBA00008534"/>
    </source>
</evidence>
<gene>
    <name evidence="11" type="ORF">Hesp006</name>
</gene>
<comment type="subcellular location">
    <subcellularLocation>
        <location evidence="1">Virion membrane</location>
    </subcellularLocation>
</comment>
<evidence type="ECO:0000256" key="8">
    <source>
        <dbReference type="ARBA" id="ARBA00023136"/>
    </source>
</evidence>
<keyword evidence="7 10" id="KW-1133">Transmembrane helix</keyword>
<keyword evidence="8 10" id="KW-0472">Membrane</keyword>
<evidence type="ECO:0000256" key="4">
    <source>
        <dbReference type="ARBA" id="ARBA00022844"/>
    </source>
</evidence>
<evidence type="ECO:0000256" key="3">
    <source>
        <dbReference type="ARBA" id="ARBA00022692"/>
    </source>
</evidence>
<evidence type="ECO:0000256" key="10">
    <source>
        <dbReference type="SAM" id="Phobius"/>
    </source>
</evidence>
<protein>
    <submittedName>
        <fullName evidence="11">Pif5</fullName>
    </submittedName>
</protein>
<keyword evidence="5" id="KW-0261">Viral envelope protein</keyword>
<proteinExistence type="inferred from homology"/>
<dbReference type="KEGG" id="vg:16489408"/>
<comment type="similarity">
    <text evidence="2">Belongs to the baculoviridae E56 family.</text>
</comment>
<dbReference type="Proteomes" id="UP000203768">
    <property type="component" value="Segment"/>
</dbReference>
<keyword evidence="12" id="KW-1185">Reference proteome</keyword>
<evidence type="ECO:0000313" key="11">
    <source>
        <dbReference type="EMBL" id="AGR56758.1"/>
    </source>
</evidence>
<feature type="transmembrane region" description="Helical" evidence="10">
    <location>
        <begin position="156"/>
        <end position="176"/>
    </location>
</feature>
<dbReference type="Pfam" id="PF04639">
    <property type="entry name" value="Baculo_E56"/>
    <property type="match status" value="1"/>
</dbReference>
<dbReference type="InterPro" id="IPR006733">
    <property type="entry name" value="Baculo_ODV-E56"/>
</dbReference>
<keyword evidence="3 10" id="KW-0812">Transmembrane</keyword>
<evidence type="ECO:0000256" key="9">
    <source>
        <dbReference type="ARBA" id="ARBA00023180"/>
    </source>
</evidence>
<dbReference type="EMBL" id="KF158713">
    <property type="protein sequence ID" value="AGR56758.1"/>
    <property type="molecule type" value="Genomic_DNA"/>
</dbReference>
<dbReference type="RefSeq" id="YP_008378222.1">
    <property type="nucleotide sequence ID" value="NC_021923.1"/>
</dbReference>
<evidence type="ECO:0000256" key="6">
    <source>
        <dbReference type="ARBA" id="ARBA00022921"/>
    </source>
</evidence>